<organism evidence="2 3">
    <name type="scientific">Prorocentrum cordatum</name>
    <dbReference type="NCBI Taxonomy" id="2364126"/>
    <lineage>
        <taxon>Eukaryota</taxon>
        <taxon>Sar</taxon>
        <taxon>Alveolata</taxon>
        <taxon>Dinophyceae</taxon>
        <taxon>Prorocentrales</taxon>
        <taxon>Prorocentraceae</taxon>
        <taxon>Prorocentrum</taxon>
    </lineage>
</organism>
<feature type="compositionally biased region" description="Gly residues" evidence="1">
    <location>
        <begin position="97"/>
        <end position="111"/>
    </location>
</feature>
<evidence type="ECO:0000313" key="3">
    <source>
        <dbReference type="Proteomes" id="UP001189429"/>
    </source>
</evidence>
<reference evidence="2" key="1">
    <citation type="submission" date="2023-10" db="EMBL/GenBank/DDBJ databases">
        <authorList>
            <person name="Chen Y."/>
            <person name="Shah S."/>
            <person name="Dougan E. K."/>
            <person name="Thang M."/>
            <person name="Chan C."/>
        </authorList>
    </citation>
    <scope>NUCLEOTIDE SEQUENCE [LARGE SCALE GENOMIC DNA]</scope>
</reference>
<name>A0ABN9U7H2_9DINO</name>
<feature type="region of interest" description="Disordered" evidence="1">
    <location>
        <begin position="88"/>
        <end position="111"/>
    </location>
</feature>
<evidence type="ECO:0000313" key="2">
    <source>
        <dbReference type="EMBL" id="CAK0854458.1"/>
    </source>
</evidence>
<keyword evidence="3" id="KW-1185">Reference proteome</keyword>
<dbReference type="Proteomes" id="UP001189429">
    <property type="component" value="Unassembled WGS sequence"/>
</dbReference>
<gene>
    <name evidence="2" type="ORF">PCOR1329_LOCUS45561</name>
</gene>
<proteinExistence type="predicted"/>
<comment type="caution">
    <text evidence="2">The sequence shown here is derived from an EMBL/GenBank/DDBJ whole genome shotgun (WGS) entry which is preliminary data.</text>
</comment>
<sequence length="111" mass="11599">MCHRACPLESFPRLGAAHLLPAGKHAPQTSRRLGHAGMAFTFWCAQAPSSPEKDTTGAVVGNFCSVCRCGALGGTPCPLRAEMARRSASRGGRAWTPGGGQRGWGPPGWVV</sequence>
<evidence type="ECO:0000256" key="1">
    <source>
        <dbReference type="SAM" id="MobiDB-lite"/>
    </source>
</evidence>
<accession>A0ABN9U7H2</accession>
<protein>
    <submittedName>
        <fullName evidence="2">Uncharacterized protein</fullName>
    </submittedName>
</protein>
<dbReference type="EMBL" id="CAUYUJ010015481">
    <property type="protein sequence ID" value="CAK0854458.1"/>
    <property type="molecule type" value="Genomic_DNA"/>
</dbReference>